<organism evidence="2 3">
    <name type="scientific">Terribacillus saccharophilus</name>
    <dbReference type="NCBI Taxonomy" id="361277"/>
    <lineage>
        <taxon>Bacteria</taxon>
        <taxon>Bacillati</taxon>
        <taxon>Bacillota</taxon>
        <taxon>Bacilli</taxon>
        <taxon>Bacillales</taxon>
        <taxon>Bacillaceae</taxon>
        <taxon>Terribacillus</taxon>
    </lineage>
</organism>
<feature type="transmembrane region" description="Helical" evidence="1">
    <location>
        <begin position="58"/>
        <end position="80"/>
    </location>
</feature>
<protein>
    <recommendedName>
        <fullName evidence="4">YesK-like protein</fullName>
    </recommendedName>
</protein>
<feature type="transmembrane region" description="Helical" evidence="1">
    <location>
        <begin position="32"/>
        <end position="52"/>
    </location>
</feature>
<evidence type="ECO:0000313" key="2">
    <source>
        <dbReference type="EMBL" id="PAE06574.1"/>
    </source>
</evidence>
<keyword evidence="1" id="KW-0812">Transmembrane</keyword>
<dbReference type="EMBL" id="NPBH01000074">
    <property type="protein sequence ID" value="PAE06574.1"/>
    <property type="molecule type" value="Genomic_DNA"/>
</dbReference>
<accession>A0A268H9P0</accession>
<comment type="caution">
    <text evidence="2">The sequence shown here is derived from an EMBL/GenBank/DDBJ whole genome shotgun (WGS) entry which is preliminary data.</text>
</comment>
<sequence>MGFYGLLFFGVAVGAIVCAIAWIFNKQTKFHIPLVFPSICVGILTIAAGLMVGAWDGMAISIIGLGTLAFTILPVGGIVVNQYQSKKDNGCK</sequence>
<dbReference type="AlphaFoldDB" id="A0A268H9P0"/>
<proteinExistence type="predicted"/>
<dbReference type="RefSeq" id="WP_095272553.1">
    <property type="nucleotide sequence ID" value="NZ_NPBH01000074.1"/>
</dbReference>
<keyword evidence="1" id="KW-0472">Membrane</keyword>
<keyword evidence="1" id="KW-1133">Transmembrane helix</keyword>
<feature type="transmembrane region" description="Helical" evidence="1">
    <location>
        <begin position="6"/>
        <end position="25"/>
    </location>
</feature>
<evidence type="ECO:0000313" key="3">
    <source>
        <dbReference type="Proteomes" id="UP000216475"/>
    </source>
</evidence>
<reference evidence="2 3" key="1">
    <citation type="submission" date="2017-07" db="EMBL/GenBank/DDBJ databases">
        <title>Isolation and whole genome analysis of endospore-forming bacteria from heroin.</title>
        <authorList>
            <person name="Kalinowski J."/>
            <person name="Ahrens B."/>
            <person name="Al-Dilaimi A."/>
            <person name="Winkler A."/>
            <person name="Wibberg D."/>
            <person name="Schleenbecker U."/>
            <person name="Ruckert C."/>
            <person name="Wolfel R."/>
            <person name="Grass G."/>
        </authorList>
    </citation>
    <scope>NUCLEOTIDE SEQUENCE [LARGE SCALE GENOMIC DNA]</scope>
    <source>
        <strain evidence="2 3">7509</strain>
    </source>
</reference>
<gene>
    <name evidence="2" type="ORF">CHI12_15865</name>
</gene>
<evidence type="ECO:0000256" key="1">
    <source>
        <dbReference type="SAM" id="Phobius"/>
    </source>
</evidence>
<dbReference type="Proteomes" id="UP000216475">
    <property type="component" value="Unassembled WGS sequence"/>
</dbReference>
<evidence type="ECO:0008006" key="4">
    <source>
        <dbReference type="Google" id="ProtNLM"/>
    </source>
</evidence>
<name>A0A268H9P0_9BACI</name>